<evidence type="ECO:0000256" key="8">
    <source>
        <dbReference type="HAMAP-Rule" id="MF_01308"/>
    </source>
</evidence>
<dbReference type="PANTHER" id="PTHR33650:SF2">
    <property type="entry name" value="CHLOROPLAST ENVELOPE MEMBRANE PROTEIN"/>
    <property type="match status" value="1"/>
</dbReference>
<comment type="subcellular location">
    <subcellularLocation>
        <location evidence="8">Cell inner membrane</location>
        <topology evidence="8">Multi-pass membrane protein</topology>
    </subcellularLocation>
    <subcellularLocation>
        <location evidence="1">Membrane</location>
        <topology evidence="1">Multi-pass membrane protein</topology>
    </subcellularLocation>
</comment>
<feature type="transmembrane region" description="Helical" evidence="8">
    <location>
        <begin position="410"/>
        <end position="430"/>
    </location>
</feature>
<dbReference type="InterPro" id="IPR004282">
    <property type="entry name" value="CemA"/>
</dbReference>
<evidence type="ECO:0000256" key="7">
    <source>
        <dbReference type="ARBA" id="ARBA00023136"/>
    </source>
</evidence>
<reference evidence="9" key="1">
    <citation type="submission" date="2021-05" db="EMBL/GenBank/DDBJ databases">
        <authorList>
            <person name="Pietrasiak N."/>
            <person name="Ward R."/>
            <person name="Stajich J.E."/>
            <person name="Kurbessoian T."/>
        </authorList>
    </citation>
    <scope>NUCLEOTIDE SEQUENCE</scope>
    <source>
        <strain evidence="9">UHER 2000/2452</strain>
    </source>
</reference>
<feature type="transmembrane region" description="Helical" evidence="8">
    <location>
        <begin position="369"/>
        <end position="390"/>
    </location>
</feature>
<evidence type="ECO:0000256" key="1">
    <source>
        <dbReference type="ARBA" id="ARBA00004141"/>
    </source>
</evidence>
<keyword evidence="6 8" id="KW-0406">Ion transport</keyword>
<proteinExistence type="inferred from homology"/>
<reference evidence="9" key="2">
    <citation type="journal article" date="2022" name="Microbiol. Resour. Announc.">
        <title>Metagenome Sequencing to Explore Phylogenomics of Terrestrial Cyanobacteria.</title>
        <authorList>
            <person name="Ward R.D."/>
            <person name="Stajich J.E."/>
            <person name="Johansen J.R."/>
            <person name="Huntemann M."/>
            <person name="Clum A."/>
            <person name="Foster B."/>
            <person name="Foster B."/>
            <person name="Roux S."/>
            <person name="Palaniappan K."/>
            <person name="Varghese N."/>
            <person name="Mukherjee S."/>
            <person name="Reddy T.B.K."/>
            <person name="Daum C."/>
            <person name="Copeland A."/>
            <person name="Chen I.A."/>
            <person name="Ivanova N.N."/>
            <person name="Kyrpides N.C."/>
            <person name="Shapiro N."/>
            <person name="Eloe-Fadrosh E.A."/>
            <person name="Pietrasiak N."/>
        </authorList>
    </citation>
    <scope>NUCLEOTIDE SEQUENCE</scope>
    <source>
        <strain evidence="9">UHER 2000/2452</strain>
    </source>
</reference>
<evidence type="ECO:0000256" key="5">
    <source>
        <dbReference type="ARBA" id="ARBA00022989"/>
    </source>
</evidence>
<keyword evidence="2 8" id="KW-0813">Transport</keyword>
<evidence type="ECO:0000256" key="6">
    <source>
        <dbReference type="ARBA" id="ARBA00023065"/>
    </source>
</evidence>
<keyword evidence="8" id="KW-0997">Cell inner membrane</keyword>
<protein>
    <recommendedName>
        <fullName evidence="8">Proton extrusion protein PxcA</fullName>
    </recommendedName>
</protein>
<evidence type="ECO:0000313" key="9">
    <source>
        <dbReference type="EMBL" id="MBW4659448.1"/>
    </source>
</evidence>
<dbReference type="PANTHER" id="PTHR33650">
    <property type="entry name" value="CHLOROPLAST ENVELOPE MEMBRANE PROTEIN-RELATED"/>
    <property type="match status" value="1"/>
</dbReference>
<dbReference type="AlphaFoldDB" id="A0A951QDP1"/>
<dbReference type="NCBIfam" id="NF002703">
    <property type="entry name" value="PRK02507.1-1"/>
    <property type="match status" value="1"/>
</dbReference>
<name>A0A951QDP1_9CYAN</name>
<dbReference type="HAMAP" id="MF_01308">
    <property type="entry name" value="CemA_PxcA"/>
    <property type="match status" value="1"/>
</dbReference>
<dbReference type="EMBL" id="JAHHHD010000012">
    <property type="protein sequence ID" value="MBW4659448.1"/>
    <property type="molecule type" value="Genomic_DNA"/>
</dbReference>
<evidence type="ECO:0000256" key="2">
    <source>
        <dbReference type="ARBA" id="ARBA00022448"/>
    </source>
</evidence>
<gene>
    <name evidence="8 9" type="primary">pxcA</name>
    <name evidence="9" type="ORF">KME15_12295</name>
</gene>
<keyword evidence="8" id="KW-1003">Cell membrane</keyword>
<comment type="caution">
    <text evidence="9">The sequence shown here is derived from an EMBL/GenBank/DDBJ whole genome shotgun (WGS) entry which is preliminary data.</text>
</comment>
<comment type="similarity">
    <text evidence="8">Belongs to the CemA family.</text>
</comment>
<dbReference type="GO" id="GO:0005886">
    <property type="term" value="C:plasma membrane"/>
    <property type="evidence" value="ECO:0007669"/>
    <property type="project" value="UniProtKB-SubCell"/>
</dbReference>
<evidence type="ECO:0000256" key="4">
    <source>
        <dbReference type="ARBA" id="ARBA00022781"/>
    </source>
</evidence>
<evidence type="ECO:0000256" key="3">
    <source>
        <dbReference type="ARBA" id="ARBA00022692"/>
    </source>
</evidence>
<evidence type="ECO:0000313" key="10">
    <source>
        <dbReference type="Proteomes" id="UP000757435"/>
    </source>
</evidence>
<organism evidence="9 10">
    <name type="scientific">Drouetiella hepatica Uher 2000/2452</name>
    <dbReference type="NCBI Taxonomy" id="904376"/>
    <lineage>
        <taxon>Bacteria</taxon>
        <taxon>Bacillati</taxon>
        <taxon>Cyanobacteriota</taxon>
        <taxon>Cyanophyceae</taxon>
        <taxon>Oculatellales</taxon>
        <taxon>Oculatellaceae</taxon>
        <taxon>Drouetiella</taxon>
    </lineage>
</organism>
<keyword evidence="4 8" id="KW-0375">Hydrogen ion transport</keyword>
<sequence>MRNSFAASVRSYFRSSNRWFLRTPERALDQAYDAAILIKSLEDAHFGGNRVAFDSGNYSRSAQSYFESELKKNLDIIKIRLAEFKASSSILRLSSQATTEVQLEDNSSDFQGLNVVDRPNLILKKLRFIDEILARYENRSTNPLSPVVVRQPKAIAVNSADRSSLMADSNSARNLNIESDKKLLADKTGVLPRSILDTVDRIRRDLDPEAEEQVVQTFRQSKVKTGIAIRFLLLLIIVPLLTQQVSKNFLVGPIVDRYRAEHEAADVFINYELEEEALDELQQFEQRLRFEILIGKVQPKEESEILERVKEKAEEIETAYRSIGSDAIKNIFSDMLALAAFAIVIATSKREIAVLKGFMDEVVYGLSDSAKAFIIILFTDMFVGFHSPHGWEVLLEGASKHLGLAASHDFNFLFIATFPVILDTIFKYWIFRYLNRVSPSAVATYKNMNE</sequence>
<dbReference type="Pfam" id="PF03040">
    <property type="entry name" value="CemA"/>
    <property type="match status" value="1"/>
</dbReference>
<keyword evidence="5 8" id="KW-1133">Transmembrane helix</keyword>
<feature type="transmembrane region" description="Helical" evidence="8">
    <location>
        <begin position="331"/>
        <end position="348"/>
    </location>
</feature>
<accession>A0A951QDP1</accession>
<dbReference type="GO" id="GO:0015078">
    <property type="term" value="F:proton transmembrane transporter activity"/>
    <property type="evidence" value="ECO:0007669"/>
    <property type="project" value="UniProtKB-UniRule"/>
</dbReference>
<comment type="function">
    <text evidence="8">Required for H(+) efflux immediately after light irradiation to form a rapid H(+) concentration gradient across the thylakoid membranes. Together with PxcL, contributes to transient H(+) uptake following dark to light transition.</text>
</comment>
<feature type="transmembrane region" description="Helical" evidence="8">
    <location>
        <begin position="227"/>
        <end position="245"/>
    </location>
</feature>
<dbReference type="Proteomes" id="UP000757435">
    <property type="component" value="Unassembled WGS sequence"/>
</dbReference>
<keyword evidence="7 8" id="KW-0472">Membrane</keyword>
<keyword evidence="3 8" id="KW-0812">Transmembrane</keyword>